<protein>
    <recommendedName>
        <fullName evidence="12">Mannosyltransferase</fullName>
        <ecNumber evidence="12">2.4.1.-</ecNumber>
    </recommendedName>
</protein>
<dbReference type="InterPro" id="IPR005599">
    <property type="entry name" value="GPI_mannosylTrfase"/>
</dbReference>
<evidence type="ECO:0000256" key="11">
    <source>
        <dbReference type="ARBA" id="ARBA00048899"/>
    </source>
</evidence>
<feature type="transmembrane region" description="Helical" evidence="12">
    <location>
        <begin position="309"/>
        <end position="328"/>
    </location>
</feature>
<gene>
    <name evidence="13" type="ORF">BP6252_02675</name>
</gene>
<feature type="transmembrane region" description="Helical" evidence="12">
    <location>
        <begin position="281"/>
        <end position="297"/>
    </location>
</feature>
<feature type="transmembrane region" description="Helical" evidence="12">
    <location>
        <begin position="334"/>
        <end position="354"/>
    </location>
</feature>
<evidence type="ECO:0000256" key="12">
    <source>
        <dbReference type="RuleBase" id="RU363075"/>
    </source>
</evidence>
<dbReference type="GO" id="GO:0006487">
    <property type="term" value="P:protein N-linked glycosylation"/>
    <property type="evidence" value="ECO:0007669"/>
    <property type="project" value="TreeGrafter"/>
</dbReference>
<keyword evidence="4 12" id="KW-0328">Glycosyltransferase</keyword>
<keyword evidence="14" id="KW-1185">Reference proteome</keyword>
<evidence type="ECO:0000256" key="7">
    <source>
        <dbReference type="ARBA" id="ARBA00022824"/>
    </source>
</evidence>
<dbReference type="GO" id="GO:0005789">
    <property type="term" value="C:endoplasmic reticulum membrane"/>
    <property type="evidence" value="ECO:0007669"/>
    <property type="project" value="UniProtKB-SubCell"/>
</dbReference>
<dbReference type="STRING" id="1849047.A0A3D8SFG6"/>
<keyword evidence="9 12" id="KW-0472">Membrane</keyword>
<keyword evidence="6 12" id="KW-0812">Transmembrane</keyword>
<evidence type="ECO:0000256" key="8">
    <source>
        <dbReference type="ARBA" id="ARBA00022989"/>
    </source>
</evidence>
<feature type="transmembrane region" description="Helical" evidence="12">
    <location>
        <begin position="183"/>
        <end position="210"/>
    </location>
</feature>
<dbReference type="PANTHER" id="PTHR22760">
    <property type="entry name" value="GLYCOSYLTRANSFERASE"/>
    <property type="match status" value="1"/>
</dbReference>
<dbReference type="Proteomes" id="UP000256645">
    <property type="component" value="Unassembled WGS sequence"/>
</dbReference>
<dbReference type="GO" id="GO:0052917">
    <property type="term" value="F:dol-P-Man:Man(7)GlcNAc(2)-PP-Dol alpha-1,6-mannosyltransferase activity"/>
    <property type="evidence" value="ECO:0007669"/>
    <property type="project" value="UniProtKB-EC"/>
</dbReference>
<evidence type="ECO:0000256" key="4">
    <source>
        <dbReference type="ARBA" id="ARBA00022676"/>
    </source>
</evidence>
<dbReference type="AlphaFoldDB" id="A0A3D8SFG6"/>
<feature type="transmembrane region" description="Helical" evidence="12">
    <location>
        <begin position="7"/>
        <end position="26"/>
    </location>
</feature>
<evidence type="ECO:0000256" key="2">
    <source>
        <dbReference type="ARBA" id="ARBA00004922"/>
    </source>
</evidence>
<keyword evidence="7 12" id="KW-0256">Endoplasmic reticulum</keyword>
<evidence type="ECO:0000256" key="9">
    <source>
        <dbReference type="ARBA" id="ARBA00023136"/>
    </source>
</evidence>
<reference evidence="13 14" key="1">
    <citation type="journal article" date="2018" name="IMA Fungus">
        <title>IMA Genome-F 9: Draft genome sequence of Annulohypoxylon stygium, Aspergillus mulundensis, Berkeleyomyces basicola (syn. Thielaviopsis basicola), Ceratocystis smalleyi, two Cercospora beticola strains, Coleophoma cylindrospora, Fusarium fracticaudum, Phialophora cf. hyalina, and Morchella septimelata.</title>
        <authorList>
            <person name="Wingfield B.D."/>
            <person name="Bills G.F."/>
            <person name="Dong Y."/>
            <person name="Huang W."/>
            <person name="Nel W.J."/>
            <person name="Swalarsk-Parry B.S."/>
            <person name="Vaghefi N."/>
            <person name="Wilken P.M."/>
            <person name="An Z."/>
            <person name="de Beer Z.W."/>
            <person name="De Vos L."/>
            <person name="Chen L."/>
            <person name="Duong T.A."/>
            <person name="Gao Y."/>
            <person name="Hammerbacher A."/>
            <person name="Kikkert J.R."/>
            <person name="Li Y."/>
            <person name="Li H."/>
            <person name="Li K."/>
            <person name="Li Q."/>
            <person name="Liu X."/>
            <person name="Ma X."/>
            <person name="Naidoo K."/>
            <person name="Pethybridge S.J."/>
            <person name="Sun J."/>
            <person name="Steenkamp E.T."/>
            <person name="van der Nest M.A."/>
            <person name="van Wyk S."/>
            <person name="Wingfield M.J."/>
            <person name="Xiong C."/>
            <person name="Yue Q."/>
            <person name="Zhang X."/>
        </authorList>
    </citation>
    <scope>NUCLEOTIDE SEQUENCE [LARGE SCALE GENOMIC DNA]</scope>
    <source>
        <strain evidence="13 14">BP6252</strain>
    </source>
</reference>
<evidence type="ECO:0000256" key="3">
    <source>
        <dbReference type="ARBA" id="ARBA00007063"/>
    </source>
</evidence>
<evidence type="ECO:0000313" key="13">
    <source>
        <dbReference type="EMBL" id="RDW85085.1"/>
    </source>
</evidence>
<feature type="transmembrane region" description="Helical" evidence="12">
    <location>
        <begin position="361"/>
        <end position="387"/>
    </location>
</feature>
<dbReference type="UniPathway" id="UPA00378"/>
<organism evidence="13 14">
    <name type="scientific">Coleophoma cylindrospora</name>
    <dbReference type="NCBI Taxonomy" id="1849047"/>
    <lineage>
        <taxon>Eukaryota</taxon>
        <taxon>Fungi</taxon>
        <taxon>Dikarya</taxon>
        <taxon>Ascomycota</taxon>
        <taxon>Pezizomycotina</taxon>
        <taxon>Leotiomycetes</taxon>
        <taxon>Helotiales</taxon>
        <taxon>Dermateaceae</taxon>
        <taxon>Coleophoma</taxon>
    </lineage>
</organism>
<dbReference type="EC" id="2.4.1.-" evidence="12"/>
<accession>A0A3D8SFG6</accession>
<comment type="similarity">
    <text evidence="3 12">Belongs to the glycosyltransferase 22 family.</text>
</comment>
<name>A0A3D8SFG6_9HELO</name>
<evidence type="ECO:0000313" key="14">
    <source>
        <dbReference type="Proteomes" id="UP000256645"/>
    </source>
</evidence>
<keyword evidence="8 12" id="KW-1133">Transmembrane helix</keyword>
<comment type="subcellular location">
    <subcellularLocation>
        <location evidence="1 12">Endoplasmic reticulum membrane</location>
        <topology evidence="1 12">Multi-pass membrane protein</topology>
    </subcellularLocation>
</comment>
<proteinExistence type="inferred from homology"/>
<evidence type="ECO:0000256" key="5">
    <source>
        <dbReference type="ARBA" id="ARBA00022679"/>
    </source>
</evidence>
<dbReference type="PANTHER" id="PTHR22760:SF1">
    <property type="entry name" value="DOL-P-MAN:MAN(7)GLCNAC(2)-PP-DOL ALPHA-1,6-MANNOSYLTRANSFERASE"/>
    <property type="match status" value="1"/>
</dbReference>
<dbReference type="OrthoDB" id="19039at2759"/>
<comment type="catalytic activity">
    <reaction evidence="11">
        <text>an alpha-D-Man-(1-&gt;2)-alpha-D-Man-(1-&gt;2)-alpha-D-Man-(1-&gt;3)-[alpha-D-Man-(1-&gt;2)-alpha-D-Man-(1-&gt;3)-alpha-D-Man-(1-&gt;6)]-beta-D-Man-(1-&gt;4)-beta-D-GlcNAc-(1-&gt;4)-alpha-D-GlcNAc-diphospho-di-trans,poly-cis-dolichol + a di-trans,poly-cis-dolichyl beta-D-mannosyl phosphate = an alpha-D-Man-(1-&gt;2)-alpha-D-Man-(1-&gt;2)-alpha-D-Man-(1-&gt;3)-[alpha-D-Man-(1-&gt;2)-alpha-D-Man-(1-&gt;3)-[alpha-D-Man-(1-&gt;6)]-alpha-D-Man-(1-&gt;6)]-beta-D-Man-(1-&gt;4)-beta-D-GlcNAc-(1-&gt;4)-alpha-D-GlcNAc-diphospho-di-trans,poly-cis-dolichol + a di-trans,poly-cis-dolichyl phosphate + H(+)</text>
        <dbReference type="Rhea" id="RHEA:29535"/>
        <dbReference type="Rhea" id="RHEA-COMP:19498"/>
        <dbReference type="Rhea" id="RHEA-COMP:19501"/>
        <dbReference type="Rhea" id="RHEA-COMP:19518"/>
        <dbReference type="Rhea" id="RHEA-COMP:19519"/>
        <dbReference type="ChEBI" id="CHEBI:15378"/>
        <dbReference type="ChEBI" id="CHEBI:57683"/>
        <dbReference type="ChEBI" id="CHEBI:58211"/>
        <dbReference type="ChEBI" id="CHEBI:132517"/>
        <dbReference type="ChEBI" id="CHEBI:132519"/>
        <dbReference type="EC" id="2.4.1.260"/>
    </reaction>
    <physiologicalReaction direction="left-to-right" evidence="11">
        <dbReference type="Rhea" id="RHEA:29536"/>
    </physiologicalReaction>
</comment>
<dbReference type="EMBL" id="PDLM01000002">
    <property type="protein sequence ID" value="RDW85085.1"/>
    <property type="molecule type" value="Genomic_DNA"/>
</dbReference>
<evidence type="ECO:0000256" key="10">
    <source>
        <dbReference type="ARBA" id="ARBA00044721"/>
    </source>
</evidence>
<evidence type="ECO:0000256" key="6">
    <source>
        <dbReference type="ARBA" id="ARBA00022692"/>
    </source>
</evidence>
<evidence type="ECO:0000256" key="1">
    <source>
        <dbReference type="ARBA" id="ARBA00004477"/>
    </source>
</evidence>
<comment type="caution">
    <text evidence="13">The sequence shown here is derived from an EMBL/GenBank/DDBJ whole genome shotgun (WGS) entry which is preliminary data.</text>
</comment>
<dbReference type="Pfam" id="PF03901">
    <property type="entry name" value="Glyco_transf_22"/>
    <property type="match status" value="1"/>
</dbReference>
<comment type="function">
    <text evidence="10">Mannosyltransferase that operates in the biosynthetic pathway of dolichol-linked oligosaccharides, the glycan precursors employed in protein asparagine (N)-glycosylation. The assembly of dolichol-linked oligosaccharides begins on the cytosolic side of the endoplasmic reticulum membrane and finishes in its lumen. The sequential addition of sugars to dolichol pyrophosphate produces dolichol-linked oligosaccharides containing fourteen sugars, including two GlcNAcs, nine mannoses and three glucoses. Once assembled, the oligosaccharide is transferred from the lipid to nascent proteins by oligosaccharyltransferases. In the lumen of the endoplasmic reticulum, adds the eighth mannose residue in an alpha-1,6 linkage onto Man(7)GlcNAc(2)-PP-dolichol to produce Man(8)GlcNAc(2)-PP-dolichol.</text>
</comment>
<keyword evidence="5" id="KW-0808">Transferase</keyword>
<comment type="pathway">
    <text evidence="2">Protein modification; protein glycosylation.</text>
</comment>
<sequence length="585" mass="65871">MMKLVDFFLSLLIPISILLHLFLSPYTKVEESFNIQATHDILVYATPSSNIYDRLTSTYDHFSFPGVVPRTFVGAAVLAGLTRPIFTLVSFRHGQIVVRALLGLFNAAALLKYRNGVERTFGIEVARWYVLLQAAQFHVLYYASRTLPNMFAFGLTTLAFREFLPLPSSAEQTLVDKRHRLGIYLFVLSGVIFRSEIAVLLFTQLLYVLVTTNCNISNIIKAGLQSAVVALLLTIPVDSYFWQKGMWPELAGFYYNAIQGKSADWGTSPYHYYFTNGLPKLLLNPLLTFVLIPYAITLKSFRFHTGSRVAVSLTLPAMLFVAIYSLQPHKEPRFIIYVVPPLTACAALSASHIWTRRTKNVLYGLASLALMGSILVSFAASTGMLLISSLNYPGGEALKSVHKIIESDPSKPAHLNIHMDVLSCMTGVTRFQQIRPELITYDKTEEAEELLRPDFWSRFDYVLSESPETVIGKWDVVDTIYAYAGIEILKPGMQVADLYTVNNATKVEEGREQVLQSEDVREAYDDRGFSWNGDVDMVRILGSLRNRVRALSGGWWIGPRMKPAIYVLKKQKEALIGQSREELIR</sequence>